<dbReference type="SMART" id="SM00534">
    <property type="entry name" value="MUTSac"/>
    <property type="match status" value="1"/>
</dbReference>
<evidence type="ECO:0000313" key="6">
    <source>
        <dbReference type="EMBL" id="CDF58626.1"/>
    </source>
</evidence>
<evidence type="ECO:0000256" key="3">
    <source>
        <dbReference type="ARBA" id="ARBA00023125"/>
    </source>
</evidence>
<evidence type="ECO:0000256" key="4">
    <source>
        <dbReference type="SAM" id="Phobius"/>
    </source>
</evidence>
<protein>
    <submittedName>
        <fullName evidence="6">MutS domain protein, family 4</fullName>
    </submittedName>
</protein>
<dbReference type="PANTHER" id="PTHR11361:SF34">
    <property type="entry name" value="DNA MISMATCH REPAIR PROTEIN MSH1, MITOCHONDRIAL"/>
    <property type="match status" value="1"/>
</dbReference>
<sequence>MKVNLMFRNKDFVVKSESDSIIDTLANDLGFKYIISNMSQGDKIISNACTTALFNPLQSIDEICYRQENLIDALRKPDVIRQLYDITIETEKKRKNSFYWLSSSYISSVYSNAIGLLKIYIEMLMKLRRIADKEVAGFQSEGFLNFFTMLQRELNDDYFAEVNSHLNELSESNGMLISSKLGNYLQGVGYVLRCKNQKGFWRKWTFAPSYTIAPRDDIGAADLGKRRDRAINEVSNALAQAAEHLESFFAKLRNELAFYVGCINLAKSLKMIKMPICIPKLIPIEQRKRSYRNLYDVGLALTKNDAIVGNDIDTTDKLLYIITGANQGGKSTFLRSIGQAQLMAQCGMFVGAEEFLAPIRNGVFTHFKKEEDSSMKSGKLDEELSRMSKIVDVISWGSLVLFNESFSSTNEYEGSEIFRQITKALIDNNVEVFSVTHFYTYATDFLNEKNTEFLRAERLENGERTFRIVKGEPIKTAFGEDLYRKIFADSL</sequence>
<evidence type="ECO:0000256" key="1">
    <source>
        <dbReference type="ARBA" id="ARBA00022741"/>
    </source>
</evidence>
<keyword evidence="4" id="KW-1133">Transmembrane helix</keyword>
<dbReference type="RefSeq" id="WP_018662896.1">
    <property type="nucleotide sequence ID" value="NZ_HF952018.1"/>
</dbReference>
<dbReference type="InterPro" id="IPR027417">
    <property type="entry name" value="P-loop_NTPase"/>
</dbReference>
<keyword evidence="7" id="KW-1185">Reference proteome</keyword>
<evidence type="ECO:0000256" key="2">
    <source>
        <dbReference type="ARBA" id="ARBA00022840"/>
    </source>
</evidence>
<dbReference type="GO" id="GO:0030983">
    <property type="term" value="F:mismatched DNA binding"/>
    <property type="evidence" value="ECO:0007669"/>
    <property type="project" value="InterPro"/>
</dbReference>
<dbReference type="PANTHER" id="PTHR11361">
    <property type="entry name" value="DNA MISMATCH REPAIR PROTEIN MUTS FAMILY MEMBER"/>
    <property type="match status" value="1"/>
</dbReference>
<dbReference type="GO" id="GO:0005524">
    <property type="term" value="F:ATP binding"/>
    <property type="evidence" value="ECO:0007669"/>
    <property type="project" value="UniProtKB-KW"/>
</dbReference>
<dbReference type="SUPFAM" id="SSF52540">
    <property type="entry name" value="P-loop containing nucleoside triphosphate hydrolases"/>
    <property type="match status" value="1"/>
</dbReference>
<dbReference type="HOGENOM" id="CLU_036487_1_0_9"/>
<reference evidence="6" key="1">
    <citation type="submission" date="2013-03" db="EMBL/GenBank/DDBJ databases">
        <title>Draft genome sequence of the hydrogen-ethanol-producing anaerobic alkalithermophilic Caloramator celere.</title>
        <authorList>
            <person name="Ciranna A."/>
            <person name="Larjo A."/>
            <person name="Kivisto A."/>
            <person name="Santala V."/>
            <person name="Roos C."/>
            <person name="Karp M."/>
        </authorList>
    </citation>
    <scope>NUCLEOTIDE SEQUENCE [LARGE SCALE GENOMIC DNA]</scope>
    <source>
        <strain evidence="6">DSM 8682</strain>
    </source>
</reference>
<dbReference type="eggNOG" id="COG0249">
    <property type="taxonomic scope" value="Bacteria"/>
</dbReference>
<gene>
    <name evidence="6" type="ORF">TCEL_00672</name>
</gene>
<accession>R7RTB0</accession>
<dbReference type="GO" id="GO:0140664">
    <property type="term" value="F:ATP-dependent DNA damage sensor activity"/>
    <property type="evidence" value="ECO:0007669"/>
    <property type="project" value="InterPro"/>
</dbReference>
<comment type="caution">
    <text evidence="6">The sequence shown here is derived from an EMBL/GenBank/DDBJ whole genome shotgun (WGS) entry which is preliminary data.</text>
</comment>
<keyword evidence="1" id="KW-0547">Nucleotide-binding</keyword>
<keyword evidence="3" id="KW-0238">DNA-binding</keyword>
<dbReference type="Proteomes" id="UP000014923">
    <property type="component" value="Unassembled WGS sequence"/>
</dbReference>
<dbReference type="Pfam" id="PF00488">
    <property type="entry name" value="MutS_V"/>
    <property type="match status" value="1"/>
</dbReference>
<dbReference type="Gene3D" id="3.40.50.300">
    <property type="entry name" value="P-loop containing nucleotide triphosphate hydrolases"/>
    <property type="match status" value="1"/>
</dbReference>
<name>R7RTB0_9CLOT</name>
<dbReference type="OrthoDB" id="9808166at2"/>
<evidence type="ECO:0000313" key="7">
    <source>
        <dbReference type="Proteomes" id="UP000014923"/>
    </source>
</evidence>
<dbReference type="AlphaFoldDB" id="R7RTB0"/>
<dbReference type="InterPro" id="IPR000432">
    <property type="entry name" value="DNA_mismatch_repair_MutS_C"/>
</dbReference>
<keyword evidence="4" id="KW-0812">Transmembrane</keyword>
<proteinExistence type="predicted"/>
<dbReference type="GO" id="GO:0006298">
    <property type="term" value="P:mismatch repair"/>
    <property type="evidence" value="ECO:0007669"/>
    <property type="project" value="InterPro"/>
</dbReference>
<organism evidence="6 7">
    <name type="scientific">Thermobrachium celere DSM 8682</name>
    <dbReference type="NCBI Taxonomy" id="941824"/>
    <lineage>
        <taxon>Bacteria</taxon>
        <taxon>Bacillati</taxon>
        <taxon>Bacillota</taxon>
        <taxon>Clostridia</taxon>
        <taxon>Eubacteriales</taxon>
        <taxon>Clostridiaceae</taxon>
        <taxon>Thermobrachium</taxon>
    </lineage>
</organism>
<dbReference type="GO" id="GO:0005829">
    <property type="term" value="C:cytosol"/>
    <property type="evidence" value="ECO:0007669"/>
    <property type="project" value="TreeGrafter"/>
</dbReference>
<dbReference type="InterPro" id="IPR045076">
    <property type="entry name" value="MutS"/>
</dbReference>
<feature type="transmembrane region" description="Helical" evidence="4">
    <location>
        <begin position="98"/>
        <end position="121"/>
    </location>
</feature>
<feature type="domain" description="DNA mismatch repair proteins mutS family" evidence="5">
    <location>
        <begin position="317"/>
        <end position="488"/>
    </location>
</feature>
<keyword evidence="4" id="KW-0472">Membrane</keyword>
<keyword evidence="2" id="KW-0067">ATP-binding</keyword>
<dbReference type="EMBL" id="CAVN010000097">
    <property type="protein sequence ID" value="CDF58626.1"/>
    <property type="molecule type" value="Genomic_DNA"/>
</dbReference>
<evidence type="ECO:0000259" key="5">
    <source>
        <dbReference type="SMART" id="SM00534"/>
    </source>
</evidence>